<dbReference type="EMBL" id="AMCI01002687">
    <property type="protein sequence ID" value="EJX02093.1"/>
    <property type="molecule type" value="Genomic_DNA"/>
</dbReference>
<proteinExistence type="predicted"/>
<organism evidence="1">
    <name type="scientific">gut metagenome</name>
    <dbReference type="NCBI Taxonomy" id="749906"/>
    <lineage>
        <taxon>unclassified sequences</taxon>
        <taxon>metagenomes</taxon>
        <taxon>organismal metagenomes</taxon>
    </lineage>
</organism>
<sequence length="63" mass="7291">MRAGVHLHVFNAVKLFLIVIEYFAELHIHHCSILAFDYLAVFELREIVDDKSSDNVARNTFMA</sequence>
<reference evidence="1" key="1">
    <citation type="journal article" date="2012" name="PLoS ONE">
        <title>Gene sets for utilization of primary and secondary nutrition supplies in the distal gut of endangered iberian lynx.</title>
        <authorList>
            <person name="Alcaide M."/>
            <person name="Messina E."/>
            <person name="Richter M."/>
            <person name="Bargiela R."/>
            <person name="Peplies J."/>
            <person name="Huws S.A."/>
            <person name="Newbold C.J."/>
            <person name="Golyshin P.N."/>
            <person name="Simon M.A."/>
            <person name="Lopez G."/>
            <person name="Yakimov M.M."/>
            <person name="Ferrer M."/>
        </authorList>
    </citation>
    <scope>NUCLEOTIDE SEQUENCE</scope>
</reference>
<accession>J9GJB7</accession>
<evidence type="ECO:0000313" key="1">
    <source>
        <dbReference type="EMBL" id="EJX02093.1"/>
    </source>
</evidence>
<gene>
    <name evidence="1" type="ORF">EVA_09805</name>
</gene>
<protein>
    <submittedName>
        <fullName evidence="1">Uncharacterized protein</fullName>
    </submittedName>
</protein>
<name>J9GJB7_9ZZZZ</name>
<dbReference type="AlphaFoldDB" id="J9GJB7"/>
<comment type="caution">
    <text evidence="1">The sequence shown here is derived from an EMBL/GenBank/DDBJ whole genome shotgun (WGS) entry which is preliminary data.</text>
</comment>